<evidence type="ECO:0000313" key="2">
    <source>
        <dbReference type="EMBL" id="OOF92919.1"/>
    </source>
</evidence>
<dbReference type="Proteomes" id="UP000188318">
    <property type="component" value="Unassembled WGS sequence"/>
</dbReference>
<dbReference type="OrthoDB" id="5380370at2759"/>
<accession>A0A1R3REL0</accession>
<feature type="compositionally biased region" description="Basic and acidic residues" evidence="1">
    <location>
        <begin position="99"/>
        <end position="114"/>
    </location>
</feature>
<keyword evidence="3" id="KW-1185">Reference proteome</keyword>
<reference evidence="3" key="1">
    <citation type="journal article" date="2017" name="Genome Biol.">
        <title>Comparative genomics reveals high biological diversity and specific adaptations in the industrially and medically important fungal genus Aspergillus.</title>
        <authorList>
            <person name="de Vries R.P."/>
            <person name="Riley R."/>
            <person name="Wiebenga A."/>
            <person name="Aguilar-Osorio G."/>
            <person name="Amillis S."/>
            <person name="Uchima C.A."/>
            <person name="Anderluh G."/>
            <person name="Asadollahi M."/>
            <person name="Askin M."/>
            <person name="Barry K."/>
            <person name="Battaglia E."/>
            <person name="Bayram O."/>
            <person name="Benocci T."/>
            <person name="Braus-Stromeyer S.A."/>
            <person name="Caldana C."/>
            <person name="Canovas D."/>
            <person name="Cerqueira G.C."/>
            <person name="Chen F."/>
            <person name="Chen W."/>
            <person name="Choi C."/>
            <person name="Clum A."/>
            <person name="Dos Santos R.A."/>
            <person name="Damasio A.R."/>
            <person name="Diallinas G."/>
            <person name="Emri T."/>
            <person name="Fekete E."/>
            <person name="Flipphi M."/>
            <person name="Freyberg S."/>
            <person name="Gallo A."/>
            <person name="Gournas C."/>
            <person name="Habgood R."/>
            <person name="Hainaut M."/>
            <person name="Harispe M.L."/>
            <person name="Henrissat B."/>
            <person name="Hilden K.S."/>
            <person name="Hope R."/>
            <person name="Hossain A."/>
            <person name="Karabika E."/>
            <person name="Karaffa L."/>
            <person name="Karanyi Z."/>
            <person name="Krasevec N."/>
            <person name="Kuo A."/>
            <person name="Kusch H."/>
            <person name="LaButti K."/>
            <person name="Lagendijk E.L."/>
            <person name="Lapidus A."/>
            <person name="Levasseur A."/>
            <person name="Lindquist E."/>
            <person name="Lipzen A."/>
            <person name="Logrieco A.F."/>
            <person name="MacCabe A."/>
            <person name="Maekelae M.R."/>
            <person name="Malavazi I."/>
            <person name="Melin P."/>
            <person name="Meyer V."/>
            <person name="Mielnichuk N."/>
            <person name="Miskei M."/>
            <person name="Molnar A.P."/>
            <person name="Mule G."/>
            <person name="Ngan C.Y."/>
            <person name="Orejas M."/>
            <person name="Orosz E."/>
            <person name="Ouedraogo J.P."/>
            <person name="Overkamp K.M."/>
            <person name="Park H.-S."/>
            <person name="Perrone G."/>
            <person name="Piumi F."/>
            <person name="Punt P.J."/>
            <person name="Ram A.F."/>
            <person name="Ramon A."/>
            <person name="Rauscher S."/>
            <person name="Record E."/>
            <person name="Riano-Pachon D.M."/>
            <person name="Robert V."/>
            <person name="Roehrig J."/>
            <person name="Ruller R."/>
            <person name="Salamov A."/>
            <person name="Salih N.S."/>
            <person name="Samson R.A."/>
            <person name="Sandor E."/>
            <person name="Sanguinetti M."/>
            <person name="Schuetze T."/>
            <person name="Sepcic K."/>
            <person name="Shelest E."/>
            <person name="Sherlock G."/>
            <person name="Sophianopoulou V."/>
            <person name="Squina F.M."/>
            <person name="Sun H."/>
            <person name="Susca A."/>
            <person name="Todd R.B."/>
            <person name="Tsang A."/>
            <person name="Unkles S.E."/>
            <person name="van de Wiele N."/>
            <person name="van Rossen-Uffink D."/>
            <person name="Oliveira J.V."/>
            <person name="Vesth T.C."/>
            <person name="Visser J."/>
            <person name="Yu J.-H."/>
            <person name="Zhou M."/>
            <person name="Andersen M.R."/>
            <person name="Archer D.B."/>
            <person name="Baker S.E."/>
            <person name="Benoit I."/>
            <person name="Brakhage A.A."/>
            <person name="Braus G.H."/>
            <person name="Fischer R."/>
            <person name="Frisvad J.C."/>
            <person name="Goldman G.H."/>
            <person name="Houbraken J."/>
            <person name="Oakley B."/>
            <person name="Pocsi I."/>
            <person name="Scazzocchio C."/>
            <person name="Seiboth B."/>
            <person name="vanKuyk P.A."/>
            <person name="Wortman J."/>
            <person name="Dyer P.S."/>
            <person name="Grigoriev I.V."/>
        </authorList>
    </citation>
    <scope>NUCLEOTIDE SEQUENCE [LARGE SCALE GENOMIC DNA]</scope>
    <source>
        <strain evidence="3">ITEM 5010</strain>
    </source>
</reference>
<dbReference type="AlphaFoldDB" id="A0A1R3REL0"/>
<organism evidence="2 3">
    <name type="scientific">Aspergillus carbonarius (strain ITEM 5010)</name>
    <dbReference type="NCBI Taxonomy" id="602072"/>
    <lineage>
        <taxon>Eukaryota</taxon>
        <taxon>Fungi</taxon>
        <taxon>Dikarya</taxon>
        <taxon>Ascomycota</taxon>
        <taxon>Pezizomycotina</taxon>
        <taxon>Eurotiomycetes</taxon>
        <taxon>Eurotiomycetidae</taxon>
        <taxon>Eurotiales</taxon>
        <taxon>Aspergillaceae</taxon>
        <taxon>Aspergillus</taxon>
        <taxon>Aspergillus subgen. Circumdati</taxon>
    </lineage>
</organism>
<dbReference type="EMBL" id="KV907506">
    <property type="protein sequence ID" value="OOF92919.1"/>
    <property type="molecule type" value="Genomic_DNA"/>
</dbReference>
<gene>
    <name evidence="2" type="ORF">ASPCADRAFT_210152</name>
</gene>
<feature type="region of interest" description="Disordered" evidence="1">
    <location>
        <begin position="89"/>
        <end position="121"/>
    </location>
</feature>
<protein>
    <submittedName>
        <fullName evidence="2">Uncharacterized protein</fullName>
    </submittedName>
</protein>
<dbReference type="VEuPathDB" id="FungiDB:ASPCADRAFT_210152"/>
<evidence type="ECO:0000313" key="3">
    <source>
        <dbReference type="Proteomes" id="UP000188318"/>
    </source>
</evidence>
<sequence length="130" mass="14539">MPPEVGRNTELGTSTEHIPGLVQPSCILRHSVPCNNPLLDDAQQTSSINPKADLLRDSGTREMTLKMTLTRSDLRTNCWITIPPVVDTPGAIEATKSPLSDRDPQPWDSNEEKRSKMKSMWCKLQKLNQT</sequence>
<name>A0A1R3REL0_ASPC5</name>
<evidence type="ECO:0000256" key="1">
    <source>
        <dbReference type="SAM" id="MobiDB-lite"/>
    </source>
</evidence>
<proteinExistence type="predicted"/>